<proteinExistence type="inferred from homology"/>
<evidence type="ECO:0000256" key="2">
    <source>
        <dbReference type="ARBA" id="ARBA00023002"/>
    </source>
</evidence>
<keyword evidence="2" id="KW-0560">Oxidoreductase</keyword>
<reference evidence="3 4" key="1">
    <citation type="submission" date="2016-10" db="EMBL/GenBank/DDBJ databases">
        <authorList>
            <person name="de Groot N.N."/>
        </authorList>
    </citation>
    <scope>NUCLEOTIDE SEQUENCE [LARGE SCALE GENOMIC DNA]</scope>
    <source>
        <strain evidence="3 4">CGMCC 4.2022</strain>
    </source>
</reference>
<accession>A0A1G9Z7X9</accession>
<dbReference type="PANTHER" id="PTHR43477">
    <property type="entry name" value="DIHYDROANTICAPSIN 7-DEHYDROGENASE"/>
    <property type="match status" value="1"/>
</dbReference>
<evidence type="ECO:0000256" key="1">
    <source>
        <dbReference type="ARBA" id="ARBA00006484"/>
    </source>
</evidence>
<dbReference type="OrthoDB" id="9806974at2"/>
<dbReference type="EMBL" id="FNIE01000003">
    <property type="protein sequence ID" value="SDN17450.1"/>
    <property type="molecule type" value="Genomic_DNA"/>
</dbReference>
<comment type="similarity">
    <text evidence="1">Belongs to the short-chain dehydrogenases/reductases (SDR) family.</text>
</comment>
<dbReference type="Pfam" id="PF13561">
    <property type="entry name" value="adh_short_C2"/>
    <property type="match status" value="1"/>
</dbReference>
<dbReference type="Gene3D" id="3.40.50.720">
    <property type="entry name" value="NAD(P)-binding Rossmann-like Domain"/>
    <property type="match status" value="1"/>
</dbReference>
<dbReference type="RefSeq" id="WP_093783760.1">
    <property type="nucleotide sequence ID" value="NZ_FNIE01000003.1"/>
</dbReference>
<dbReference type="SUPFAM" id="SSF51735">
    <property type="entry name" value="NAD(P)-binding Rossmann-fold domains"/>
    <property type="match status" value="1"/>
</dbReference>
<dbReference type="InterPro" id="IPR036291">
    <property type="entry name" value="NAD(P)-bd_dom_sf"/>
</dbReference>
<protein>
    <submittedName>
        <fullName evidence="3">NAD(P)-dependent dehydrogenase, short-chain alcohol dehydrogenase family</fullName>
    </submittedName>
</protein>
<dbReference type="PANTHER" id="PTHR43477:SF1">
    <property type="entry name" value="DIHYDROANTICAPSIN 7-DEHYDROGENASE"/>
    <property type="match status" value="1"/>
</dbReference>
<evidence type="ECO:0000313" key="4">
    <source>
        <dbReference type="Proteomes" id="UP000199341"/>
    </source>
</evidence>
<dbReference type="PRINTS" id="PR00081">
    <property type="entry name" value="GDHRDH"/>
</dbReference>
<dbReference type="STRING" id="310781.SAMN05216259_10350"/>
<dbReference type="GO" id="GO:0016491">
    <property type="term" value="F:oxidoreductase activity"/>
    <property type="evidence" value="ECO:0007669"/>
    <property type="project" value="UniProtKB-KW"/>
</dbReference>
<dbReference type="InterPro" id="IPR002347">
    <property type="entry name" value="SDR_fam"/>
</dbReference>
<name>A0A1G9Z7X9_9ACTN</name>
<organism evidence="3 4">
    <name type="scientific">Actinacidiphila guanduensis</name>
    <dbReference type="NCBI Taxonomy" id="310781"/>
    <lineage>
        <taxon>Bacteria</taxon>
        <taxon>Bacillati</taxon>
        <taxon>Actinomycetota</taxon>
        <taxon>Actinomycetes</taxon>
        <taxon>Kitasatosporales</taxon>
        <taxon>Streptomycetaceae</taxon>
        <taxon>Actinacidiphila</taxon>
    </lineage>
</organism>
<sequence length="241" mass="24244">MDLSGQRIVVIGGSSGMGLATARAAAAAGAAVTIASSNQGRLEAALAQLPDACDGTVVNTRNEAEVAALFDRVGELDHVVYTAGDTVRPQPLADVPLEAARELLEVRFWGAVAAVKHAAGRIRSGGSIVLTSGTVAVRPAPGTALAAGAAAAMEGLTRGLAAELAPIRVNAVRPGAVRTPLWDAVPEPQRTALFGALAGRTLTKSIGEAGQIAAAHLYLMENRFVTGTVLTVDGGALLAGA</sequence>
<gene>
    <name evidence="3" type="ORF">SAMN05216259_10350</name>
</gene>
<dbReference type="AlphaFoldDB" id="A0A1G9Z7X9"/>
<dbReference type="InterPro" id="IPR051122">
    <property type="entry name" value="SDR_DHRS6-like"/>
</dbReference>
<evidence type="ECO:0000313" key="3">
    <source>
        <dbReference type="EMBL" id="SDN17450.1"/>
    </source>
</evidence>
<dbReference type="Proteomes" id="UP000199341">
    <property type="component" value="Unassembled WGS sequence"/>
</dbReference>
<keyword evidence="4" id="KW-1185">Reference proteome</keyword>